<dbReference type="Proteomes" id="UP000184226">
    <property type="component" value="Unassembled WGS sequence"/>
</dbReference>
<dbReference type="Gene3D" id="1.10.287.130">
    <property type="match status" value="1"/>
</dbReference>
<comment type="catalytic activity">
    <reaction evidence="1">
        <text>ATP + protein L-histidine = ADP + protein N-phospho-L-histidine.</text>
        <dbReference type="EC" id="2.7.13.3"/>
    </reaction>
</comment>
<dbReference type="InterPro" id="IPR003661">
    <property type="entry name" value="HisK_dim/P_dom"/>
</dbReference>
<evidence type="ECO:0000256" key="9">
    <source>
        <dbReference type="ARBA" id="ARBA00023012"/>
    </source>
</evidence>
<dbReference type="InterPro" id="IPR036097">
    <property type="entry name" value="HisK_dim/P_sf"/>
</dbReference>
<dbReference type="InterPro" id="IPR005467">
    <property type="entry name" value="His_kinase_dom"/>
</dbReference>
<dbReference type="SUPFAM" id="SSF47384">
    <property type="entry name" value="Homodimeric domain of signal transducing histidine kinase"/>
    <property type="match status" value="1"/>
</dbReference>
<feature type="domain" description="Histidine kinase" evidence="12">
    <location>
        <begin position="236"/>
        <end position="451"/>
    </location>
</feature>
<comment type="subcellular location">
    <subcellularLocation>
        <location evidence="2">Membrane</location>
        <topology evidence="2">Multi-pass membrane protein</topology>
    </subcellularLocation>
</comment>
<dbReference type="RefSeq" id="WP_073110250.1">
    <property type="nucleotide sequence ID" value="NZ_FQXE01000029.1"/>
</dbReference>
<dbReference type="EC" id="2.7.13.3" evidence="3"/>
<evidence type="ECO:0000259" key="13">
    <source>
        <dbReference type="PROSITE" id="PS50885"/>
    </source>
</evidence>
<keyword evidence="10 11" id="KW-0472">Membrane</keyword>
<dbReference type="InterPro" id="IPR036890">
    <property type="entry name" value="HATPase_C_sf"/>
</dbReference>
<organism evidence="14 15">
    <name type="scientific">Pollutimonas bauzanensis</name>
    <dbReference type="NCBI Taxonomy" id="658167"/>
    <lineage>
        <taxon>Bacteria</taxon>
        <taxon>Pseudomonadati</taxon>
        <taxon>Pseudomonadota</taxon>
        <taxon>Betaproteobacteria</taxon>
        <taxon>Burkholderiales</taxon>
        <taxon>Alcaligenaceae</taxon>
        <taxon>Pollutimonas</taxon>
    </lineage>
</organism>
<evidence type="ECO:0000259" key="12">
    <source>
        <dbReference type="PROSITE" id="PS50109"/>
    </source>
</evidence>
<dbReference type="InterPro" id="IPR004358">
    <property type="entry name" value="Sig_transdc_His_kin-like_C"/>
</dbReference>
<evidence type="ECO:0000256" key="2">
    <source>
        <dbReference type="ARBA" id="ARBA00004141"/>
    </source>
</evidence>
<proteinExistence type="predicted"/>
<keyword evidence="9" id="KW-0902">Two-component regulatory system</keyword>
<feature type="transmembrane region" description="Helical" evidence="11">
    <location>
        <begin position="157"/>
        <end position="175"/>
    </location>
</feature>
<evidence type="ECO:0000256" key="3">
    <source>
        <dbReference type="ARBA" id="ARBA00012438"/>
    </source>
</evidence>
<dbReference type="PANTHER" id="PTHR45436">
    <property type="entry name" value="SENSOR HISTIDINE KINASE YKOH"/>
    <property type="match status" value="1"/>
</dbReference>
<dbReference type="PRINTS" id="PR00344">
    <property type="entry name" value="BCTRLSENSOR"/>
</dbReference>
<keyword evidence="8 11" id="KW-1133">Transmembrane helix</keyword>
<feature type="domain" description="HAMP" evidence="13">
    <location>
        <begin position="176"/>
        <end position="228"/>
    </location>
</feature>
<dbReference type="Pfam" id="PF00512">
    <property type="entry name" value="HisKA"/>
    <property type="match status" value="1"/>
</dbReference>
<dbReference type="InterPro" id="IPR003594">
    <property type="entry name" value="HATPase_dom"/>
</dbReference>
<dbReference type="InterPro" id="IPR050428">
    <property type="entry name" value="TCS_sensor_his_kinase"/>
</dbReference>
<evidence type="ECO:0000256" key="1">
    <source>
        <dbReference type="ARBA" id="ARBA00000085"/>
    </source>
</evidence>
<accession>A0A1M6BTD4</accession>
<dbReference type="CDD" id="cd00075">
    <property type="entry name" value="HATPase"/>
    <property type="match status" value="1"/>
</dbReference>
<keyword evidence="7 14" id="KW-0418">Kinase</keyword>
<dbReference type="EMBL" id="FQXE01000029">
    <property type="protein sequence ID" value="SHI51758.1"/>
    <property type="molecule type" value="Genomic_DNA"/>
</dbReference>
<evidence type="ECO:0000313" key="14">
    <source>
        <dbReference type="EMBL" id="SHI51758.1"/>
    </source>
</evidence>
<evidence type="ECO:0000256" key="10">
    <source>
        <dbReference type="ARBA" id="ARBA00023136"/>
    </source>
</evidence>
<dbReference type="PROSITE" id="PS50109">
    <property type="entry name" value="HIS_KIN"/>
    <property type="match status" value="1"/>
</dbReference>
<protein>
    <recommendedName>
        <fullName evidence="3">histidine kinase</fullName>
        <ecNumber evidence="3">2.7.13.3</ecNumber>
    </recommendedName>
</protein>
<dbReference type="STRING" id="658167.SAMN04488135_1299"/>
<keyword evidence="4" id="KW-0597">Phosphoprotein</keyword>
<evidence type="ECO:0000256" key="6">
    <source>
        <dbReference type="ARBA" id="ARBA00022692"/>
    </source>
</evidence>
<keyword evidence="6 11" id="KW-0812">Transmembrane</keyword>
<sequence>MDGFQSKIKQSLQLRLSFWLSTVILGIAIAAGVFSFASAFHEANELQDDQLRQMAALIHRYPLPVSQAPLPQEVPDTDPESRIVVQALPDRNAPLAVSRDSALALPANLPDGIQTLRIHDEAWRLFIATSTAGSRVAIGQRTTARDEIARDSALRTLLPFVILVPILLLLVGVLIRQMFKPVKQLASELSQRSEQDLTALNEARIPSEIRPFVSEINQLLFRVEQSVALQRRFVADAAHELRSPLTALSLQAELLGAADMSAQAKQRLGVLQNGLRRARALLEQLLALARAQELDDRQVSDVSLDHVFRQVLEDLIPLAQAKHIDLGVIGDASAVVWASEIDLKILVKNIVENAIRYTPEGGRVDLSVHSADGHVVLQVDDTGPGIPKEERTRVFDPFYRVLGNDEVGSGLGLSIVAAIAARMGTTVTLDRAGGEEPTAGLRVRVVFRHVAAIRSI</sequence>
<evidence type="ECO:0000256" key="5">
    <source>
        <dbReference type="ARBA" id="ARBA00022679"/>
    </source>
</evidence>
<evidence type="ECO:0000256" key="4">
    <source>
        <dbReference type="ARBA" id="ARBA00022553"/>
    </source>
</evidence>
<dbReference type="SMART" id="SM00387">
    <property type="entry name" value="HATPase_c"/>
    <property type="match status" value="1"/>
</dbReference>
<dbReference type="GO" id="GO:0005886">
    <property type="term" value="C:plasma membrane"/>
    <property type="evidence" value="ECO:0007669"/>
    <property type="project" value="TreeGrafter"/>
</dbReference>
<feature type="transmembrane region" description="Helical" evidence="11">
    <location>
        <begin position="16"/>
        <end position="40"/>
    </location>
</feature>
<gene>
    <name evidence="14" type="ORF">SAMN04488135_1299</name>
</gene>
<name>A0A1M6BTD4_9BURK</name>
<evidence type="ECO:0000256" key="11">
    <source>
        <dbReference type="SAM" id="Phobius"/>
    </source>
</evidence>
<evidence type="ECO:0000313" key="15">
    <source>
        <dbReference type="Proteomes" id="UP000184226"/>
    </source>
</evidence>
<dbReference type="Gene3D" id="3.30.565.10">
    <property type="entry name" value="Histidine kinase-like ATPase, C-terminal domain"/>
    <property type="match status" value="1"/>
</dbReference>
<evidence type="ECO:0000256" key="7">
    <source>
        <dbReference type="ARBA" id="ARBA00022777"/>
    </source>
</evidence>
<reference evidence="14 15" key="1">
    <citation type="submission" date="2016-11" db="EMBL/GenBank/DDBJ databases">
        <authorList>
            <person name="Jaros S."/>
            <person name="Januszkiewicz K."/>
            <person name="Wedrychowicz H."/>
        </authorList>
    </citation>
    <scope>NUCLEOTIDE SEQUENCE [LARGE SCALE GENOMIC DNA]</scope>
    <source>
        <strain evidence="14 15">CGMCC 1.10190</strain>
    </source>
</reference>
<dbReference type="SUPFAM" id="SSF55874">
    <property type="entry name" value="ATPase domain of HSP90 chaperone/DNA topoisomerase II/histidine kinase"/>
    <property type="match status" value="1"/>
</dbReference>
<dbReference type="AlphaFoldDB" id="A0A1M6BTD4"/>
<dbReference type="CDD" id="cd00082">
    <property type="entry name" value="HisKA"/>
    <property type="match status" value="1"/>
</dbReference>
<keyword evidence="15" id="KW-1185">Reference proteome</keyword>
<dbReference type="SMART" id="SM00388">
    <property type="entry name" value="HisKA"/>
    <property type="match status" value="1"/>
</dbReference>
<dbReference type="InterPro" id="IPR003660">
    <property type="entry name" value="HAMP_dom"/>
</dbReference>
<dbReference type="OrthoDB" id="8554694at2"/>
<dbReference type="Pfam" id="PF02518">
    <property type="entry name" value="HATPase_c"/>
    <property type="match status" value="1"/>
</dbReference>
<dbReference type="GO" id="GO:0000155">
    <property type="term" value="F:phosphorelay sensor kinase activity"/>
    <property type="evidence" value="ECO:0007669"/>
    <property type="project" value="InterPro"/>
</dbReference>
<dbReference type="PROSITE" id="PS50885">
    <property type="entry name" value="HAMP"/>
    <property type="match status" value="1"/>
</dbReference>
<keyword evidence="5" id="KW-0808">Transferase</keyword>
<dbReference type="PANTHER" id="PTHR45436:SF15">
    <property type="entry name" value="SENSOR HISTIDINE KINASE CUSS"/>
    <property type="match status" value="1"/>
</dbReference>
<evidence type="ECO:0000256" key="8">
    <source>
        <dbReference type="ARBA" id="ARBA00022989"/>
    </source>
</evidence>